<dbReference type="AlphaFoldDB" id="A0A3B0S1V9"/>
<dbReference type="EMBL" id="UOEH01000147">
    <property type="protein sequence ID" value="VAV94816.1"/>
    <property type="molecule type" value="Genomic_DNA"/>
</dbReference>
<feature type="non-terminal residue" evidence="1">
    <location>
        <position position="76"/>
    </location>
</feature>
<name>A0A3B0S1V9_9ZZZZ</name>
<accession>A0A3B0S1V9</accession>
<evidence type="ECO:0000313" key="1">
    <source>
        <dbReference type="EMBL" id="VAV94816.1"/>
    </source>
</evidence>
<reference evidence="1" key="1">
    <citation type="submission" date="2018-06" db="EMBL/GenBank/DDBJ databases">
        <authorList>
            <person name="Zhirakovskaya E."/>
        </authorList>
    </citation>
    <scope>NUCLEOTIDE SEQUENCE</scope>
</reference>
<sequence>MKIRKFARAGFVACSAIVMAGILPHAGAASDTPANPVQFENSCSAAVQTDFSHAVALLHSFEYPESPRIFKKIIAK</sequence>
<organism evidence="1">
    <name type="scientific">hydrothermal vent metagenome</name>
    <dbReference type="NCBI Taxonomy" id="652676"/>
    <lineage>
        <taxon>unclassified sequences</taxon>
        <taxon>metagenomes</taxon>
        <taxon>ecological metagenomes</taxon>
    </lineage>
</organism>
<protein>
    <submittedName>
        <fullName evidence="1">Uncharacterized protein</fullName>
    </submittedName>
</protein>
<gene>
    <name evidence="1" type="ORF">MNBD_ALPHA05-1654</name>
</gene>
<proteinExistence type="predicted"/>